<proteinExistence type="predicted"/>
<reference key="2">
    <citation type="submission" date="2011-10" db="EMBL/GenBank/DDBJ databases">
        <title>The genome and transcriptome sequence of Clonorchis sinensis provide insights into the carcinogenic liver fluke.</title>
        <authorList>
            <person name="Wang X."/>
            <person name="Huang Y."/>
            <person name="Chen W."/>
            <person name="Liu H."/>
            <person name="Guo L."/>
            <person name="Chen Y."/>
            <person name="Luo F."/>
            <person name="Zhou W."/>
            <person name="Sun J."/>
            <person name="Mao Q."/>
            <person name="Liang P."/>
            <person name="Zhou C."/>
            <person name="Tian Y."/>
            <person name="Men J."/>
            <person name="Lv X."/>
            <person name="Huang L."/>
            <person name="Zhou J."/>
            <person name="Hu Y."/>
            <person name="Li R."/>
            <person name="Zhang F."/>
            <person name="Lei H."/>
            <person name="Li X."/>
            <person name="Hu X."/>
            <person name="Liang C."/>
            <person name="Xu J."/>
            <person name="Wu Z."/>
            <person name="Yu X."/>
        </authorList>
    </citation>
    <scope>NUCLEOTIDE SEQUENCE</scope>
    <source>
        <strain>Henan</strain>
    </source>
</reference>
<keyword evidence="1" id="KW-1133">Transmembrane helix</keyword>
<organism evidence="2 3">
    <name type="scientific">Clonorchis sinensis</name>
    <name type="common">Chinese liver fluke</name>
    <dbReference type="NCBI Taxonomy" id="79923"/>
    <lineage>
        <taxon>Eukaryota</taxon>
        <taxon>Metazoa</taxon>
        <taxon>Spiralia</taxon>
        <taxon>Lophotrochozoa</taxon>
        <taxon>Platyhelminthes</taxon>
        <taxon>Trematoda</taxon>
        <taxon>Digenea</taxon>
        <taxon>Opisthorchiida</taxon>
        <taxon>Opisthorchiata</taxon>
        <taxon>Opisthorchiidae</taxon>
        <taxon>Clonorchis</taxon>
    </lineage>
</organism>
<gene>
    <name evidence="2" type="ORF">CLF_103013</name>
</gene>
<name>G7Y8W6_CLOSI</name>
<dbReference type="Proteomes" id="UP000008909">
    <property type="component" value="Unassembled WGS sequence"/>
</dbReference>
<accession>G7Y8W6</accession>
<feature type="transmembrane region" description="Helical" evidence="1">
    <location>
        <begin position="201"/>
        <end position="225"/>
    </location>
</feature>
<dbReference type="Gene3D" id="1.10.287.70">
    <property type="match status" value="1"/>
</dbReference>
<evidence type="ECO:0000256" key="1">
    <source>
        <dbReference type="SAM" id="Phobius"/>
    </source>
</evidence>
<keyword evidence="1" id="KW-0812">Transmembrane</keyword>
<dbReference type="AlphaFoldDB" id="G7Y8W6"/>
<reference evidence="2" key="1">
    <citation type="journal article" date="2011" name="Genome Biol.">
        <title>The draft genome of the carcinogenic human liver fluke Clonorchis sinensis.</title>
        <authorList>
            <person name="Wang X."/>
            <person name="Chen W."/>
            <person name="Huang Y."/>
            <person name="Sun J."/>
            <person name="Men J."/>
            <person name="Liu H."/>
            <person name="Luo F."/>
            <person name="Guo L."/>
            <person name="Lv X."/>
            <person name="Deng C."/>
            <person name="Zhou C."/>
            <person name="Fan Y."/>
            <person name="Li X."/>
            <person name="Huang L."/>
            <person name="Hu Y."/>
            <person name="Liang C."/>
            <person name="Hu X."/>
            <person name="Xu J."/>
            <person name="Yu X."/>
        </authorList>
    </citation>
    <scope>NUCLEOTIDE SEQUENCE [LARGE SCALE GENOMIC DNA]</scope>
    <source>
        <strain evidence="2">Henan</strain>
    </source>
</reference>
<evidence type="ECO:0000313" key="2">
    <source>
        <dbReference type="EMBL" id="GAA49401.1"/>
    </source>
</evidence>
<evidence type="ECO:0000313" key="3">
    <source>
        <dbReference type="Proteomes" id="UP000008909"/>
    </source>
</evidence>
<sequence length="544" mass="61677">MTIPLLKVNVPSGTLNRNIYSYFSIGPSRNAREFRSGNPLEVDTFVQNALLPDKEDSCRLYPCSPISYGSVERRKFCIAFYNPSEHNTFTGSHHSCKRWRCQWGFNTVSPKTSKLNEEINREEDKWIDASHKTSNNIPPYMCSTRYLEAPAQNPVSHTVTTHNDKCTHHIFTPESLEYIPQKQSSKRECCIKTKFYTKKIVAFLLSHVGLASLVVLYTILGGYVFCWLEGSAENNTRILVLQNRTRLVNELIRLNQYTQAKLLTLFETHVAKQVSEEYYRVRLKAASGTSGDWPKNLPDISDWKVRSHADREKLTAGLAWYLAGLGWPRNIVPPSWFNQEGISPIEPIADQSYKGDAETTIASLMNATGQVANLTSRNTTNPFPLDMLNFLPESILGISTENIILPLIVNITKEVEFKWEQLVETYARNLVSAIKDKGWNGADEELGWNSEGSILYAVTIITTIDEMFETKLSYSAQKLTVSRNLSYGSLDYKYAACEVIEDKQVRPKAWCSFANLTITLQTVIKGVLPPEGNLKSLNSRERLK</sequence>
<keyword evidence="1" id="KW-0472">Membrane</keyword>
<keyword evidence="3" id="KW-1185">Reference proteome</keyword>
<dbReference type="EMBL" id="DF142956">
    <property type="protein sequence ID" value="GAA49401.1"/>
    <property type="molecule type" value="Genomic_DNA"/>
</dbReference>
<protein>
    <submittedName>
        <fullName evidence="2">Uncharacterized protein</fullName>
    </submittedName>
</protein>